<keyword evidence="3" id="KW-1185">Reference proteome</keyword>
<comment type="caution">
    <text evidence="2">The sequence shown here is derived from an EMBL/GenBank/DDBJ whole genome shotgun (WGS) entry which is preliminary data.</text>
</comment>
<feature type="compositionally biased region" description="Polar residues" evidence="1">
    <location>
        <begin position="582"/>
        <end position="592"/>
    </location>
</feature>
<feature type="compositionally biased region" description="Basic and acidic residues" evidence="1">
    <location>
        <begin position="593"/>
        <end position="602"/>
    </location>
</feature>
<dbReference type="EMBL" id="LSRX01000001">
    <property type="protein sequence ID" value="OLQ15733.1"/>
    <property type="molecule type" value="Genomic_DNA"/>
</dbReference>
<gene>
    <name evidence="2" type="ORF">AK812_SmicGene77</name>
</gene>
<reference evidence="2 3" key="1">
    <citation type="submission" date="2016-02" db="EMBL/GenBank/DDBJ databases">
        <title>Genome analysis of coral dinoflagellate symbionts highlights evolutionary adaptations to a symbiotic lifestyle.</title>
        <authorList>
            <person name="Aranda M."/>
            <person name="Li Y."/>
            <person name="Liew Y.J."/>
            <person name="Baumgarten S."/>
            <person name="Simakov O."/>
            <person name="Wilson M."/>
            <person name="Piel J."/>
            <person name="Ashoor H."/>
            <person name="Bougouffa S."/>
            <person name="Bajic V.B."/>
            <person name="Ryu T."/>
            <person name="Ravasi T."/>
            <person name="Bayer T."/>
            <person name="Micklem G."/>
            <person name="Kim H."/>
            <person name="Bhak J."/>
            <person name="Lajeunesse T.C."/>
            <person name="Voolstra C.R."/>
        </authorList>
    </citation>
    <scope>NUCLEOTIDE SEQUENCE [LARGE SCALE GENOMIC DNA]</scope>
    <source>
        <strain evidence="2 3">CCMP2467</strain>
    </source>
</reference>
<organism evidence="2 3">
    <name type="scientific">Symbiodinium microadriaticum</name>
    <name type="common">Dinoflagellate</name>
    <name type="synonym">Zooxanthella microadriatica</name>
    <dbReference type="NCBI Taxonomy" id="2951"/>
    <lineage>
        <taxon>Eukaryota</taxon>
        <taxon>Sar</taxon>
        <taxon>Alveolata</taxon>
        <taxon>Dinophyceae</taxon>
        <taxon>Suessiales</taxon>
        <taxon>Symbiodiniaceae</taxon>
        <taxon>Symbiodinium</taxon>
    </lineage>
</organism>
<proteinExistence type="predicted"/>
<dbReference type="AlphaFoldDB" id="A0A1Q9F7S4"/>
<sequence length="602" mass="65639">MPGRACRDTSYRQQHQIECSLVTSTPRVGLSVDIVKCFNQLGWGPICALLLRLGVPEAEVHFWASCLRHHTRCSVFHNDISAGIPCHNGAPEGDPMSVVAMVAVCRLADAVCHHALVDYESYVDNWAWSSADRAALATVIPRALDLLQSLRLPIDFKKSYIWATKRQDRLWWQRSAPTLFPEGCLPALVSEVRDLGVAFKYDGHGHRASRNHRLQSGLDRIDRLRSQPRPPLNKAHLVQAGIWPQCLYGAESHVHTRAELQSLRGRAARAIVGNYAALSPHLTFALLAERVQDPQMYCLERQLALLRRACLYDPDTALSILDMATAPVPPRTAQGPATSLRLSLDRLGPRAPLLQRSWALHVQDLVAHRNGLLQAPPVLLGLLADKGITVIPYILQQVLQPCRAWQIIRVGCEASDAESPDREAGCITLGRTDGRPFLTKLAQDSRLGREPCAAALAEATREGMNASHLTNTQTAQHGGDFNIRVIPTCAVGAGKTGVFPTLDWPLHATATALTGEAAVRNAAGAIHGGTAVWLAAATGRVPQGKEVRMQQRRVMARAVFAGTVSAAEPEETPVRQCGNDAKINTTATNNKGHVNDKGKIKD</sequence>
<evidence type="ECO:0000313" key="2">
    <source>
        <dbReference type="EMBL" id="OLQ15733.1"/>
    </source>
</evidence>
<feature type="region of interest" description="Disordered" evidence="1">
    <location>
        <begin position="580"/>
        <end position="602"/>
    </location>
</feature>
<evidence type="ECO:0000313" key="3">
    <source>
        <dbReference type="Proteomes" id="UP000186817"/>
    </source>
</evidence>
<protein>
    <submittedName>
        <fullName evidence="2">Uncharacterized protein</fullName>
    </submittedName>
</protein>
<evidence type="ECO:0000256" key="1">
    <source>
        <dbReference type="SAM" id="MobiDB-lite"/>
    </source>
</evidence>
<accession>A0A1Q9F7S4</accession>
<name>A0A1Q9F7S4_SYMMI</name>
<dbReference type="Proteomes" id="UP000186817">
    <property type="component" value="Unassembled WGS sequence"/>
</dbReference>